<sequence>MVLADRRFARPQFDQFCDLNGIHLVRPKRANAKTDAPGTPAERALLRCRQWIESIFQSLKGQLSLERHGARRHDGLFARVGQRLLALAAVIWHNTNINPPHPRSLIAYDH</sequence>
<dbReference type="RefSeq" id="WP_284921637.1">
    <property type="nucleotide sequence ID" value="NZ_CP126980.1"/>
</dbReference>
<protein>
    <recommendedName>
        <fullName evidence="3">Transposase</fullName>
    </recommendedName>
</protein>
<dbReference type="Proteomes" id="UP001240150">
    <property type="component" value="Chromosome"/>
</dbReference>
<evidence type="ECO:0008006" key="3">
    <source>
        <dbReference type="Google" id="ProtNLM"/>
    </source>
</evidence>
<gene>
    <name evidence="1" type="ORF">ACTOB_003839</name>
</gene>
<name>A0ABY8WTL5_9ACTN</name>
<evidence type="ECO:0000313" key="1">
    <source>
        <dbReference type="EMBL" id="WIN00153.1"/>
    </source>
</evidence>
<proteinExistence type="predicted"/>
<organism evidence="1 2">
    <name type="scientific">Actinoplanes oblitus</name>
    <dbReference type="NCBI Taxonomy" id="3040509"/>
    <lineage>
        <taxon>Bacteria</taxon>
        <taxon>Bacillati</taxon>
        <taxon>Actinomycetota</taxon>
        <taxon>Actinomycetes</taxon>
        <taxon>Micromonosporales</taxon>
        <taxon>Micromonosporaceae</taxon>
        <taxon>Actinoplanes</taxon>
    </lineage>
</organism>
<accession>A0ABY8WTL5</accession>
<reference evidence="1 2" key="1">
    <citation type="submission" date="2023-06" db="EMBL/GenBank/DDBJ databases">
        <authorList>
            <person name="Yushchuk O."/>
            <person name="Binda E."/>
            <person name="Ruckert-Reed C."/>
            <person name="Fedorenko V."/>
            <person name="Kalinowski J."/>
            <person name="Marinelli F."/>
        </authorList>
    </citation>
    <scope>NUCLEOTIDE SEQUENCE [LARGE SCALE GENOMIC DNA]</scope>
    <source>
        <strain evidence="1 2">NRRL 3884</strain>
    </source>
</reference>
<keyword evidence="2" id="KW-1185">Reference proteome</keyword>
<evidence type="ECO:0000313" key="2">
    <source>
        <dbReference type="Proteomes" id="UP001240150"/>
    </source>
</evidence>
<dbReference type="EMBL" id="CP126980">
    <property type="protein sequence ID" value="WIN00153.1"/>
    <property type="molecule type" value="Genomic_DNA"/>
</dbReference>